<organism evidence="1 2">
    <name type="scientific">Rhodocollybia butyracea</name>
    <dbReference type="NCBI Taxonomy" id="206335"/>
    <lineage>
        <taxon>Eukaryota</taxon>
        <taxon>Fungi</taxon>
        <taxon>Dikarya</taxon>
        <taxon>Basidiomycota</taxon>
        <taxon>Agaricomycotina</taxon>
        <taxon>Agaricomycetes</taxon>
        <taxon>Agaricomycetidae</taxon>
        <taxon>Agaricales</taxon>
        <taxon>Marasmiineae</taxon>
        <taxon>Omphalotaceae</taxon>
        <taxon>Rhodocollybia</taxon>
    </lineage>
</organism>
<evidence type="ECO:0000313" key="1">
    <source>
        <dbReference type="EMBL" id="KAF9041152.1"/>
    </source>
</evidence>
<dbReference type="Proteomes" id="UP000772434">
    <property type="component" value="Unassembled WGS sequence"/>
</dbReference>
<sequence>MSVEVTSFTSFPLKLPLCLVQNPSLRPPSGAGQPGSPSLPELHYLRGDPKRRVSAVIDTIRRLVNADLQSKVDGWSRLALLRGRREPQKEGPSASPVRCLRHYLTRVTAASHRTSLTRLLHLSCIPGESGSTPDVEWHRKKCRSCDRHIETPEHVLLRCDLGGAPEIVAARALFLDAMSLHFPLPRIVIPAAKFIHDVLGRWKAFVDCLLQEKDGYGGSKGVVKPFIIDLELTNGTHVNSDNIPASRREYDSLNWRGVGRNSSARTPREAITMPNKFLKTIGRSLDTKILGWGQGSEVRTRVHGQEGIPVEEFEHREKPKKMTTRVGGSFVFKLGLL</sequence>
<dbReference type="AlphaFoldDB" id="A0A9P5P7L8"/>
<proteinExistence type="predicted"/>
<name>A0A9P5P7L8_9AGAR</name>
<gene>
    <name evidence="1" type="ORF">BDP27DRAFT_1374402</name>
</gene>
<protein>
    <submittedName>
        <fullName evidence="1">Uncharacterized protein</fullName>
    </submittedName>
</protein>
<reference evidence="1" key="1">
    <citation type="submission" date="2020-11" db="EMBL/GenBank/DDBJ databases">
        <authorList>
            <consortium name="DOE Joint Genome Institute"/>
            <person name="Ahrendt S."/>
            <person name="Riley R."/>
            <person name="Andreopoulos W."/>
            <person name="Labutti K."/>
            <person name="Pangilinan J."/>
            <person name="Ruiz-Duenas F.J."/>
            <person name="Barrasa J.M."/>
            <person name="Sanchez-Garcia M."/>
            <person name="Camarero S."/>
            <person name="Miyauchi S."/>
            <person name="Serrano A."/>
            <person name="Linde D."/>
            <person name="Babiker R."/>
            <person name="Drula E."/>
            <person name="Ayuso-Fernandez I."/>
            <person name="Pacheco R."/>
            <person name="Padilla G."/>
            <person name="Ferreira P."/>
            <person name="Barriuso J."/>
            <person name="Kellner H."/>
            <person name="Castanera R."/>
            <person name="Alfaro M."/>
            <person name="Ramirez L."/>
            <person name="Pisabarro A.G."/>
            <person name="Kuo A."/>
            <person name="Tritt A."/>
            <person name="Lipzen A."/>
            <person name="He G."/>
            <person name="Yan M."/>
            <person name="Ng V."/>
            <person name="Cullen D."/>
            <person name="Martin F."/>
            <person name="Rosso M.-N."/>
            <person name="Henrissat B."/>
            <person name="Hibbett D."/>
            <person name="Martinez A.T."/>
            <person name="Grigoriev I.V."/>
        </authorList>
    </citation>
    <scope>NUCLEOTIDE SEQUENCE</scope>
    <source>
        <strain evidence="1">AH 40177</strain>
    </source>
</reference>
<accession>A0A9P5P7L8</accession>
<comment type="caution">
    <text evidence="1">The sequence shown here is derived from an EMBL/GenBank/DDBJ whole genome shotgun (WGS) entry which is preliminary data.</text>
</comment>
<keyword evidence="2" id="KW-1185">Reference proteome</keyword>
<dbReference type="EMBL" id="JADNRY010000554">
    <property type="protein sequence ID" value="KAF9041152.1"/>
    <property type="molecule type" value="Genomic_DNA"/>
</dbReference>
<dbReference type="OrthoDB" id="3064084at2759"/>
<evidence type="ECO:0000313" key="2">
    <source>
        <dbReference type="Proteomes" id="UP000772434"/>
    </source>
</evidence>